<dbReference type="SUPFAM" id="SSF58069">
    <property type="entry name" value="Virus ectodomain"/>
    <property type="match status" value="1"/>
</dbReference>
<keyword evidence="2" id="KW-0472">Membrane</keyword>
<sequence length="603" mass="67859">MDYPPLESFTRCSIVEALLAFDKLIVQLTKEVLEGTDRRFRVSIVDEIVWDDKKIQHMCLLNVTIYNVKFTDAGLYYCAWARENRDAYQEVQINVIHPEPDLKIREVMKGLFPNPVNTPRDVSPTDIEFIMNSGMNAGMKEVRAAKAKCEGNYACALALLQRSVLKNEVGGDCWICMQLQSVWKTQQITSEMLHPEKNKCDMPKQMTVIMQMADNIRANRALRFALKDYNCSYPGLPFKGPAFQVQSHLADLCICATKGKHYVGMSDCRTTITVNNTVQGKSNCTVRYQNGTIERFGCPFSHLDSAPGMIWTCGGMAYYHLDEGDWRGCCYPALLSTGTTVLVKRGSETIMGNAAQQSREKRDVNSMPNRYNGYKTVDPWTTPGENIGWSLAGFFTGVGTTVALNKINGLAWQVLSLENDTAHALGLITDELKKMREAVIQNRLVLDLLTSEKGGVCKMLGVSCCFYIPDNSDNITDILTHMRESIPEPRKDDSWFSWLDSLWGGWGTWILTTVIPIIVLLLIMLLIAPCIIQCINNSIMRTITSLTTRGTYQVMLSAQREGARPPAPDPRPNIEQDEDDYNSYARVYQLEPEGYNWNAESAV</sequence>
<dbReference type="InterPro" id="IPR018154">
    <property type="entry name" value="TLV/ENV_coat_polyprotein"/>
</dbReference>
<dbReference type="Proteomes" id="UP000830375">
    <property type="component" value="Unassembled WGS sequence"/>
</dbReference>
<comment type="caution">
    <text evidence="3">The sequence shown here is derived from an EMBL/GenBank/DDBJ whole genome shotgun (WGS) entry which is preliminary data.</text>
</comment>
<dbReference type="Pfam" id="PF00429">
    <property type="entry name" value="TLV_coat"/>
    <property type="match status" value="1"/>
</dbReference>
<keyword evidence="2" id="KW-1133">Transmembrane helix</keyword>
<feature type="transmembrane region" description="Helical" evidence="2">
    <location>
        <begin position="506"/>
        <end position="532"/>
    </location>
</feature>
<evidence type="ECO:0000256" key="2">
    <source>
        <dbReference type="SAM" id="Phobius"/>
    </source>
</evidence>
<accession>A0ABQ8M2H3</accession>
<organism evidence="3 4">
    <name type="scientific">Labeo rohita</name>
    <name type="common">Indian major carp</name>
    <name type="synonym">Cyprinus rohita</name>
    <dbReference type="NCBI Taxonomy" id="84645"/>
    <lineage>
        <taxon>Eukaryota</taxon>
        <taxon>Metazoa</taxon>
        <taxon>Chordata</taxon>
        <taxon>Craniata</taxon>
        <taxon>Vertebrata</taxon>
        <taxon>Euteleostomi</taxon>
        <taxon>Actinopterygii</taxon>
        <taxon>Neopterygii</taxon>
        <taxon>Teleostei</taxon>
        <taxon>Ostariophysi</taxon>
        <taxon>Cypriniformes</taxon>
        <taxon>Cyprinidae</taxon>
        <taxon>Labeoninae</taxon>
        <taxon>Labeonini</taxon>
        <taxon>Labeo</taxon>
    </lineage>
</organism>
<dbReference type="InterPro" id="IPR013783">
    <property type="entry name" value="Ig-like_fold"/>
</dbReference>
<reference evidence="3 4" key="1">
    <citation type="submission" date="2022-01" db="EMBL/GenBank/DDBJ databases">
        <title>A high-quality chromosome-level genome assembly of rohu carp, Labeo rohita.</title>
        <authorList>
            <person name="Arick M.A. II"/>
            <person name="Hsu C.-Y."/>
            <person name="Magbanua Z."/>
            <person name="Pechanova O."/>
            <person name="Grover C."/>
            <person name="Miller E."/>
            <person name="Thrash A."/>
            <person name="Ezzel L."/>
            <person name="Alam S."/>
            <person name="Benzie J."/>
            <person name="Hamilton M."/>
            <person name="Karsi A."/>
            <person name="Lawrence M.L."/>
            <person name="Peterson D.G."/>
        </authorList>
    </citation>
    <scope>NUCLEOTIDE SEQUENCE [LARGE SCALE GENOMIC DNA]</scope>
    <source>
        <strain evidence="4">BAU-BD-2019</strain>
        <tissue evidence="3">Blood</tissue>
    </source>
</reference>
<feature type="region of interest" description="Disordered" evidence="1">
    <location>
        <begin position="558"/>
        <end position="580"/>
    </location>
</feature>
<keyword evidence="2" id="KW-0812">Transmembrane</keyword>
<dbReference type="EMBL" id="JACTAM010000014">
    <property type="protein sequence ID" value="KAI2657112.1"/>
    <property type="molecule type" value="Genomic_DNA"/>
</dbReference>
<dbReference type="Gene3D" id="1.10.287.210">
    <property type="match status" value="1"/>
</dbReference>
<gene>
    <name evidence="3" type="ORF">H4Q32_021188</name>
</gene>
<dbReference type="PANTHER" id="PTHR10424">
    <property type="entry name" value="VIRAL ENVELOPE PROTEIN"/>
    <property type="match status" value="1"/>
</dbReference>
<evidence type="ECO:0000313" key="3">
    <source>
        <dbReference type="EMBL" id="KAI2657112.1"/>
    </source>
</evidence>
<evidence type="ECO:0000256" key="1">
    <source>
        <dbReference type="SAM" id="MobiDB-lite"/>
    </source>
</evidence>
<keyword evidence="4" id="KW-1185">Reference proteome</keyword>
<name>A0ABQ8M2H3_LABRO</name>
<protein>
    <submittedName>
        <fullName evidence="3">Syncytin-A</fullName>
    </submittedName>
</protein>
<proteinExistence type="predicted"/>
<dbReference type="Gene3D" id="2.60.40.10">
    <property type="entry name" value="Immunoglobulins"/>
    <property type="match status" value="1"/>
</dbReference>
<evidence type="ECO:0000313" key="4">
    <source>
        <dbReference type="Proteomes" id="UP000830375"/>
    </source>
</evidence>